<protein>
    <submittedName>
        <fullName evidence="2">Uncharacterized protein</fullName>
    </submittedName>
</protein>
<feature type="region of interest" description="Disordered" evidence="1">
    <location>
        <begin position="34"/>
        <end position="62"/>
    </location>
</feature>
<reference evidence="2 3" key="2">
    <citation type="journal article" date="2016" name="J. Biotechnol.">
        <title>Complete genome sequence of Arthrobacter alpinus ERGS4:06, a yellow pigmented bacterium tolerant to cold and radiations isolated from Sikkim Himalaya.</title>
        <authorList>
            <person name="Kumar R."/>
            <person name="Singh D."/>
            <person name="Swarnkar M.K."/>
            <person name="Singh A.K."/>
            <person name="Kumar S."/>
        </authorList>
    </citation>
    <scope>NUCLEOTIDE SEQUENCE [LARGE SCALE GENOMIC DNA]</scope>
    <source>
        <strain evidence="2 3">ERGS4:06</strain>
    </source>
</reference>
<dbReference type="RefSeq" id="WP_062292573.1">
    <property type="nucleotide sequence ID" value="NZ_CP013200.1"/>
</dbReference>
<accession>A0A0S2M350</accession>
<evidence type="ECO:0000313" key="2">
    <source>
        <dbReference type="EMBL" id="ALO68197.1"/>
    </source>
</evidence>
<organism evidence="2 3">
    <name type="scientific">Arthrobacter alpinus</name>
    <dbReference type="NCBI Taxonomy" id="656366"/>
    <lineage>
        <taxon>Bacteria</taxon>
        <taxon>Bacillati</taxon>
        <taxon>Actinomycetota</taxon>
        <taxon>Actinomycetes</taxon>
        <taxon>Micrococcales</taxon>
        <taxon>Micrococcaceae</taxon>
        <taxon>Arthrobacter</taxon>
    </lineage>
</organism>
<dbReference type="Proteomes" id="UP000059574">
    <property type="component" value="Chromosome"/>
</dbReference>
<evidence type="ECO:0000313" key="3">
    <source>
        <dbReference type="Proteomes" id="UP000059574"/>
    </source>
</evidence>
<dbReference type="EMBL" id="CP013200">
    <property type="protein sequence ID" value="ALO68197.1"/>
    <property type="molecule type" value="Genomic_DNA"/>
</dbReference>
<proteinExistence type="predicted"/>
<dbReference type="AlphaFoldDB" id="A0A0S2M350"/>
<name>A0A0S2M350_9MICC</name>
<gene>
    <name evidence="2" type="ORF">AS189_18945</name>
</gene>
<reference evidence="3" key="1">
    <citation type="submission" date="2015-11" db="EMBL/GenBank/DDBJ databases">
        <authorList>
            <person name="Kumar R."/>
            <person name="Singh D."/>
            <person name="Swarnkar M.K."/>
            <person name="Singh A.K."/>
            <person name="Kumar S."/>
        </authorList>
    </citation>
    <scope>NUCLEOTIDE SEQUENCE [LARGE SCALE GENOMIC DNA]</scope>
    <source>
        <strain evidence="3">ERGS4:06</strain>
    </source>
</reference>
<evidence type="ECO:0000256" key="1">
    <source>
        <dbReference type="SAM" id="MobiDB-lite"/>
    </source>
</evidence>
<sequence>MAGRNRRRPFTADTWHVQLPAELAAELSAREASSSAGNMATARHLRGPRNLAARKANELESH</sequence>